<feature type="compositionally biased region" description="Low complexity" evidence="7">
    <location>
        <begin position="396"/>
        <end position="415"/>
    </location>
</feature>
<dbReference type="CDD" id="cd14014">
    <property type="entry name" value="STKc_PknB_like"/>
    <property type="match status" value="1"/>
</dbReference>
<keyword evidence="4" id="KW-0547">Nucleotide-binding</keyword>
<dbReference type="SMART" id="SM00220">
    <property type="entry name" value="S_TKc"/>
    <property type="match status" value="1"/>
</dbReference>
<dbReference type="Gene3D" id="1.10.510.10">
    <property type="entry name" value="Transferase(Phosphotransferase) domain 1"/>
    <property type="match status" value="1"/>
</dbReference>
<proteinExistence type="predicted"/>
<dbReference type="PROSITE" id="PS00108">
    <property type="entry name" value="PROTEIN_KINASE_ST"/>
    <property type="match status" value="1"/>
</dbReference>
<dbReference type="PANTHER" id="PTHR43289">
    <property type="entry name" value="MITOGEN-ACTIVATED PROTEIN KINASE KINASE KINASE 20-RELATED"/>
    <property type="match status" value="1"/>
</dbReference>
<evidence type="ECO:0000256" key="2">
    <source>
        <dbReference type="ARBA" id="ARBA00022527"/>
    </source>
</evidence>
<dbReference type="InterPro" id="IPR008271">
    <property type="entry name" value="Ser/Thr_kinase_AS"/>
</dbReference>
<dbReference type="InterPro" id="IPR000719">
    <property type="entry name" value="Prot_kinase_dom"/>
</dbReference>
<protein>
    <recommendedName>
        <fullName evidence="1">non-specific serine/threonine protein kinase</fullName>
        <ecNumber evidence="1">2.7.11.1</ecNumber>
    </recommendedName>
</protein>
<dbReference type="GO" id="GO:0004674">
    <property type="term" value="F:protein serine/threonine kinase activity"/>
    <property type="evidence" value="ECO:0007669"/>
    <property type="project" value="UniProtKB-KW"/>
</dbReference>
<evidence type="ECO:0000256" key="4">
    <source>
        <dbReference type="ARBA" id="ARBA00022741"/>
    </source>
</evidence>
<feature type="region of interest" description="Disordered" evidence="7">
    <location>
        <begin position="388"/>
        <end position="447"/>
    </location>
</feature>
<keyword evidence="2" id="KW-0723">Serine/threonine-protein kinase</keyword>
<dbReference type="PANTHER" id="PTHR43289:SF6">
    <property type="entry name" value="SERINE_THREONINE-PROTEIN KINASE NEKL-3"/>
    <property type="match status" value="1"/>
</dbReference>
<dbReference type="EC" id="2.7.11.1" evidence="1"/>
<evidence type="ECO:0000256" key="6">
    <source>
        <dbReference type="ARBA" id="ARBA00022840"/>
    </source>
</evidence>
<gene>
    <name evidence="9" type="ORF">P8936_12195</name>
</gene>
<dbReference type="GO" id="GO:0005524">
    <property type="term" value="F:ATP binding"/>
    <property type="evidence" value="ECO:0007669"/>
    <property type="project" value="UniProtKB-KW"/>
</dbReference>
<evidence type="ECO:0000256" key="7">
    <source>
        <dbReference type="SAM" id="MobiDB-lite"/>
    </source>
</evidence>
<reference evidence="9" key="1">
    <citation type="submission" date="2023-03" db="EMBL/GenBank/DDBJ databases">
        <title>Edaphobacter sp.</title>
        <authorList>
            <person name="Huber K.J."/>
            <person name="Papendorf J."/>
            <person name="Pilke C."/>
            <person name="Bunk B."/>
            <person name="Sproeer C."/>
            <person name="Pester M."/>
        </authorList>
    </citation>
    <scope>NUCLEOTIDE SEQUENCE</scope>
    <source>
        <strain evidence="9">DSM 109920</strain>
    </source>
</reference>
<name>A0AAU7D6G3_9BACT</name>
<dbReference type="PROSITE" id="PS50011">
    <property type="entry name" value="PROTEIN_KINASE_DOM"/>
    <property type="match status" value="1"/>
</dbReference>
<evidence type="ECO:0000256" key="3">
    <source>
        <dbReference type="ARBA" id="ARBA00022679"/>
    </source>
</evidence>
<dbReference type="Pfam" id="PF00069">
    <property type="entry name" value="Pkinase"/>
    <property type="match status" value="1"/>
</dbReference>
<dbReference type="AlphaFoldDB" id="A0AAU7D6G3"/>
<evidence type="ECO:0000256" key="1">
    <source>
        <dbReference type="ARBA" id="ARBA00012513"/>
    </source>
</evidence>
<keyword evidence="6" id="KW-0067">ATP-binding</keyword>
<dbReference type="FunFam" id="1.10.510.10:FF:000021">
    <property type="entry name" value="Serine/threonine protein kinase"/>
    <property type="match status" value="1"/>
</dbReference>
<evidence type="ECO:0000259" key="8">
    <source>
        <dbReference type="PROSITE" id="PS50011"/>
    </source>
</evidence>
<dbReference type="InterPro" id="IPR011009">
    <property type="entry name" value="Kinase-like_dom_sf"/>
</dbReference>
<keyword evidence="3 9" id="KW-0808">Transferase</keyword>
<dbReference type="SUPFAM" id="SSF56112">
    <property type="entry name" value="Protein kinase-like (PK-like)"/>
    <property type="match status" value="1"/>
</dbReference>
<evidence type="ECO:0000313" key="9">
    <source>
        <dbReference type="EMBL" id="XBH12451.1"/>
    </source>
</evidence>
<dbReference type="EMBL" id="CP121195">
    <property type="protein sequence ID" value="XBH12451.1"/>
    <property type="molecule type" value="Genomic_DNA"/>
</dbReference>
<dbReference type="RefSeq" id="WP_348269473.1">
    <property type="nucleotide sequence ID" value="NZ_CP121195.1"/>
</dbReference>
<evidence type="ECO:0000256" key="5">
    <source>
        <dbReference type="ARBA" id="ARBA00022777"/>
    </source>
</evidence>
<accession>A0AAU7D6G3</accession>
<organism evidence="9">
    <name type="scientific">Edaphobacter paludis</name>
    <dbReference type="NCBI Taxonomy" id="3035702"/>
    <lineage>
        <taxon>Bacteria</taxon>
        <taxon>Pseudomonadati</taxon>
        <taxon>Acidobacteriota</taxon>
        <taxon>Terriglobia</taxon>
        <taxon>Terriglobales</taxon>
        <taxon>Acidobacteriaceae</taxon>
        <taxon>Edaphobacter</taxon>
    </lineage>
</organism>
<feature type="domain" description="Protein kinase" evidence="8">
    <location>
        <begin position="12"/>
        <end position="270"/>
    </location>
</feature>
<sequence>MENEYNQRVGDYEILGTLGAGGMGKVYRVRNVISDRIEAMKILLPSLSEHREVGERFLREIKMVASLHHPNIANLCTAMAIDNQLIMVMEFVDGESFSDLIDSAAIPTANALNYFDQCLAALSYAHGKGIVHRDLKPSNIMLTDEGVVKLMDFGIARGEADRALTQTGATIGTVSYMSPEQIAGKPTDARSDLYSMGIFFYETVTGVQPFKGDSDYELMVAHMQQMPRRPIELVAELPAGLNDIIMKMLAKAPADRFQTAEEVRTALRALEGFERVPRGLGRPRPVSAATTNPAIYRPATMMEGALSRPNPRNATVVESAYSGTMIRDSFSDRRMTEVVGVSPYAAPPPTALVTQKRGFAKHPVLYLGGGLAFMASAVAVPLIYTSHHHDGEKKPTVTSTTNPTPGTTAGATAAVPAPPQPVAAPNSGVHGASPSNMGQRRPGMPPANAHVKMAVVVAGQPIAANQPTTIKPSAPAISPELRAQLDEEELTIDQLSNRATGINNSLNTMQRSMQHDGVSMRGDIAAKQSSMNTNLAKAKQALAMNDAARASKFASLAESDTGELEKFLGH</sequence>
<keyword evidence="5 9" id="KW-0418">Kinase</keyword>
<dbReference type="Gene3D" id="3.30.200.20">
    <property type="entry name" value="Phosphorylase Kinase, domain 1"/>
    <property type="match status" value="1"/>
</dbReference>